<evidence type="ECO:0000313" key="15">
    <source>
        <dbReference type="EMBL" id="RLV49304.1"/>
    </source>
</evidence>
<dbReference type="PANTHER" id="PTHR46025">
    <property type="entry name" value="XYLOSYLTRANSFERASE OXT"/>
    <property type="match status" value="1"/>
</dbReference>
<organism evidence="15 16">
    <name type="scientific">Nocardioides mangrovicus</name>
    <dbReference type="NCBI Taxonomy" id="2478913"/>
    <lineage>
        <taxon>Bacteria</taxon>
        <taxon>Bacillati</taxon>
        <taxon>Actinomycetota</taxon>
        <taxon>Actinomycetes</taxon>
        <taxon>Propionibacteriales</taxon>
        <taxon>Nocardioidaceae</taxon>
        <taxon>Nocardioides</taxon>
    </lineage>
</organism>
<reference evidence="15 16" key="1">
    <citation type="submission" date="2018-10" db="EMBL/GenBank/DDBJ databases">
        <title>Marmoricola sp. 4Q3S-7 whole genome shotgun sequence.</title>
        <authorList>
            <person name="Li F."/>
        </authorList>
    </citation>
    <scope>NUCLEOTIDE SEQUENCE [LARGE SCALE GENOMIC DNA]</scope>
    <source>
        <strain evidence="15 16">4Q3S-7</strain>
    </source>
</reference>
<gene>
    <name evidence="15" type="ORF">D9V37_12230</name>
</gene>
<evidence type="ECO:0000256" key="4">
    <source>
        <dbReference type="ARBA" id="ARBA00022679"/>
    </source>
</evidence>
<evidence type="ECO:0000256" key="2">
    <source>
        <dbReference type="ARBA" id="ARBA00004648"/>
    </source>
</evidence>
<accession>A0A3L8P2C1</accession>
<evidence type="ECO:0000256" key="1">
    <source>
        <dbReference type="ARBA" id="ARBA00004323"/>
    </source>
</evidence>
<dbReference type="GO" id="GO:0015012">
    <property type="term" value="P:heparan sulfate proteoglycan biosynthetic process"/>
    <property type="evidence" value="ECO:0007669"/>
    <property type="project" value="TreeGrafter"/>
</dbReference>
<dbReference type="GO" id="GO:0046872">
    <property type="term" value="F:metal ion binding"/>
    <property type="evidence" value="ECO:0007669"/>
    <property type="project" value="UniProtKB-KW"/>
</dbReference>
<evidence type="ECO:0000256" key="8">
    <source>
        <dbReference type="ARBA" id="ARBA00022968"/>
    </source>
</evidence>
<keyword evidence="16" id="KW-1185">Reference proteome</keyword>
<evidence type="ECO:0000256" key="3">
    <source>
        <dbReference type="ARBA" id="ARBA00022676"/>
    </source>
</evidence>
<dbReference type="InterPro" id="IPR043538">
    <property type="entry name" value="XYLT"/>
</dbReference>
<evidence type="ECO:0000256" key="14">
    <source>
        <dbReference type="ARBA" id="ARBA00042865"/>
    </source>
</evidence>
<keyword evidence="6" id="KW-0479">Metal-binding</keyword>
<evidence type="ECO:0000256" key="7">
    <source>
        <dbReference type="ARBA" id="ARBA00022824"/>
    </source>
</evidence>
<dbReference type="GO" id="GO:0030158">
    <property type="term" value="F:protein xylosyltransferase activity"/>
    <property type="evidence" value="ECO:0007669"/>
    <property type="project" value="InterPro"/>
</dbReference>
<dbReference type="GO" id="GO:0050650">
    <property type="term" value="P:chondroitin sulfate proteoglycan biosynthetic process"/>
    <property type="evidence" value="ECO:0007669"/>
    <property type="project" value="TreeGrafter"/>
</dbReference>
<keyword evidence="7" id="KW-0256">Endoplasmic reticulum</keyword>
<evidence type="ECO:0000256" key="9">
    <source>
        <dbReference type="ARBA" id="ARBA00022989"/>
    </source>
</evidence>
<dbReference type="EMBL" id="RDBE01000007">
    <property type="protein sequence ID" value="RLV49304.1"/>
    <property type="molecule type" value="Genomic_DNA"/>
</dbReference>
<keyword evidence="9" id="KW-1133">Transmembrane helix</keyword>
<sequence length="294" mass="33374">MSESSAPPPRITYLVLAHHKPAQFGALVRRLTRSGSSVVAHIDAKSDEAPFRAVVDPASTTFAERRYRIRWAGFSSVLAELGLLATAARHHPADYYVLLSGVDYPIRPEEQLREELRSGATYMNCWAMPSVEHNKPMWRLEKYVIAGRGDQGRVVDLLNRHVLPRLPTRNVRRGLGGHRPFGGSVWWALPHGVAQDVLRFAAREHRFVRFFRWAPFSDEMFFQTVVQAVDGPPLRPAIMFTDWSRPEFGTASPATLSAADVELLRAQSQFFARKFDLDRDPELFDVLDRELLGR</sequence>
<dbReference type="Pfam" id="PF02485">
    <property type="entry name" value="Branch"/>
    <property type="match status" value="1"/>
</dbReference>
<keyword evidence="4" id="KW-0808">Transferase</keyword>
<proteinExistence type="predicted"/>
<name>A0A3L8P2C1_9ACTN</name>
<keyword evidence="8" id="KW-0735">Signal-anchor</keyword>
<evidence type="ECO:0000256" key="6">
    <source>
        <dbReference type="ARBA" id="ARBA00022723"/>
    </source>
</evidence>
<comment type="caution">
    <text evidence="15">The sequence shown here is derived from an EMBL/GenBank/DDBJ whole genome shotgun (WGS) entry which is preliminary data.</text>
</comment>
<dbReference type="AlphaFoldDB" id="A0A3L8P2C1"/>
<dbReference type="PANTHER" id="PTHR46025:SF3">
    <property type="entry name" value="XYLOSYLTRANSFERASE OXT"/>
    <property type="match status" value="1"/>
</dbReference>
<dbReference type="RefSeq" id="WP_121806406.1">
    <property type="nucleotide sequence ID" value="NZ_RDBE01000007.1"/>
</dbReference>
<dbReference type="GO" id="GO:0016020">
    <property type="term" value="C:membrane"/>
    <property type="evidence" value="ECO:0007669"/>
    <property type="project" value="InterPro"/>
</dbReference>
<evidence type="ECO:0000256" key="12">
    <source>
        <dbReference type="ARBA" id="ARBA00023157"/>
    </source>
</evidence>
<keyword evidence="3" id="KW-0328">Glycosyltransferase</keyword>
<evidence type="ECO:0000313" key="16">
    <source>
        <dbReference type="Proteomes" id="UP000281708"/>
    </source>
</evidence>
<keyword evidence="11" id="KW-0472">Membrane</keyword>
<evidence type="ECO:0000256" key="10">
    <source>
        <dbReference type="ARBA" id="ARBA00023034"/>
    </source>
</evidence>
<comment type="subcellular location">
    <subcellularLocation>
        <location evidence="2">Endoplasmic reticulum membrane</location>
        <topology evidence="2">Single-pass type II membrane protein</topology>
    </subcellularLocation>
    <subcellularLocation>
        <location evidence="1">Golgi apparatus membrane</location>
        <topology evidence="1">Single-pass type II membrane protein</topology>
    </subcellularLocation>
</comment>
<keyword evidence="13" id="KW-0325">Glycoprotein</keyword>
<protein>
    <recommendedName>
        <fullName evidence="14">Peptide O-xylosyltransferase</fullName>
    </recommendedName>
</protein>
<keyword evidence="10" id="KW-0333">Golgi apparatus</keyword>
<dbReference type="InterPro" id="IPR003406">
    <property type="entry name" value="Glyco_trans_14"/>
</dbReference>
<evidence type="ECO:0000256" key="11">
    <source>
        <dbReference type="ARBA" id="ARBA00023136"/>
    </source>
</evidence>
<dbReference type="Proteomes" id="UP000281708">
    <property type="component" value="Unassembled WGS sequence"/>
</dbReference>
<dbReference type="OrthoDB" id="7943907at2"/>
<evidence type="ECO:0000256" key="13">
    <source>
        <dbReference type="ARBA" id="ARBA00023180"/>
    </source>
</evidence>
<keyword evidence="5" id="KW-0812">Transmembrane</keyword>
<keyword evidence="12" id="KW-1015">Disulfide bond</keyword>
<evidence type="ECO:0000256" key="5">
    <source>
        <dbReference type="ARBA" id="ARBA00022692"/>
    </source>
</evidence>